<evidence type="ECO:0000259" key="3">
    <source>
        <dbReference type="Pfam" id="PF16344"/>
    </source>
</evidence>
<keyword evidence="1" id="KW-0472">Membrane</keyword>
<dbReference type="PANTHER" id="PTHR30273:SF2">
    <property type="entry name" value="PROTEIN FECR"/>
    <property type="match status" value="1"/>
</dbReference>
<reference evidence="5" key="1">
    <citation type="submission" date="2019-08" db="EMBL/GenBank/DDBJ databases">
        <title>Seonamhaeicola sediminis sp. nov., isolated from marine sediment.</title>
        <authorList>
            <person name="Cao W.R."/>
        </authorList>
    </citation>
    <scope>NUCLEOTIDE SEQUENCE [LARGE SCALE GENOMIC DNA]</scope>
    <source>
        <strain evidence="5">Gy8</strain>
    </source>
</reference>
<dbReference type="Pfam" id="PF04773">
    <property type="entry name" value="FecR"/>
    <property type="match status" value="1"/>
</dbReference>
<dbReference type="EMBL" id="VOSC01000012">
    <property type="protein sequence ID" value="TXE13097.1"/>
    <property type="molecule type" value="Genomic_DNA"/>
</dbReference>
<dbReference type="OrthoDB" id="704021at2"/>
<accession>A0A5C7AY59</accession>
<keyword evidence="1" id="KW-0812">Transmembrane</keyword>
<dbReference type="InterPro" id="IPR012373">
    <property type="entry name" value="Ferrdict_sens_TM"/>
</dbReference>
<dbReference type="Gene3D" id="3.55.50.30">
    <property type="match status" value="1"/>
</dbReference>
<dbReference type="InterPro" id="IPR032508">
    <property type="entry name" value="FecR_C"/>
</dbReference>
<evidence type="ECO:0000259" key="2">
    <source>
        <dbReference type="Pfam" id="PF04773"/>
    </source>
</evidence>
<dbReference type="RefSeq" id="WP_147132232.1">
    <property type="nucleotide sequence ID" value="NZ_VOSC01000012.1"/>
</dbReference>
<dbReference type="Proteomes" id="UP000321790">
    <property type="component" value="Unassembled WGS sequence"/>
</dbReference>
<feature type="domain" description="FecR protein" evidence="2">
    <location>
        <begin position="159"/>
        <end position="251"/>
    </location>
</feature>
<evidence type="ECO:0000313" key="5">
    <source>
        <dbReference type="Proteomes" id="UP000321790"/>
    </source>
</evidence>
<dbReference type="PANTHER" id="PTHR30273">
    <property type="entry name" value="PERIPLASMIC SIGNAL SENSOR AND SIGMA FACTOR ACTIVATOR FECR-RELATED"/>
    <property type="match status" value="1"/>
</dbReference>
<keyword evidence="1" id="KW-1133">Transmembrane helix</keyword>
<feature type="domain" description="Protein FecR C-terminal" evidence="3">
    <location>
        <begin position="300"/>
        <end position="369"/>
    </location>
</feature>
<dbReference type="GO" id="GO:0016989">
    <property type="term" value="F:sigma factor antagonist activity"/>
    <property type="evidence" value="ECO:0007669"/>
    <property type="project" value="TreeGrafter"/>
</dbReference>
<protein>
    <submittedName>
        <fullName evidence="4">DUF4974 domain-containing protein</fullName>
    </submittedName>
</protein>
<name>A0A5C7AY59_9FLAO</name>
<dbReference type="Pfam" id="PF16344">
    <property type="entry name" value="FecR_C"/>
    <property type="match status" value="1"/>
</dbReference>
<comment type="caution">
    <text evidence="4">The sequence shown here is derived from an EMBL/GenBank/DDBJ whole genome shotgun (WGS) entry which is preliminary data.</text>
</comment>
<dbReference type="AlphaFoldDB" id="A0A5C7AY59"/>
<sequence length="370" mass="41992">MKEKEFRKLLNKAIHGTLNNHEKMLIETYQKKMLVLANKKQDFKKNNSSIKDTLWNDIQNNIKPKTKVLTIVSSVAAILIVALVLSQVIFYSDKTPTVDPAKVITLKLDDGTIKVLNENTNTTIKSNLGNTVVTQQKTKLQYNNTKAKIETLVYNTLTIPYGKKFEVVLSDGTTAFLNSGSSLKYPVHFIKGKERKVFVDGEVFFDVAKNPKSAFIVNAKALNVKVYGTKFNVQAYTEDTQTEVVLVEGSVGLYTGHKVVNDKDVKRLKPGYKATFNKQNKAIVNSKVNTSIYTSWMDGELVFRDMTFHNILKKLERHYNVEIINNNTSISFDKFNASFGKNPPIHVVLQEIKQNYNIDYTITEHKIIIN</sequence>
<proteinExistence type="predicted"/>
<evidence type="ECO:0000256" key="1">
    <source>
        <dbReference type="SAM" id="Phobius"/>
    </source>
</evidence>
<dbReference type="InterPro" id="IPR006860">
    <property type="entry name" value="FecR"/>
</dbReference>
<organism evidence="4 5">
    <name type="scientific">Seonamhaeicola algicola</name>
    <dbReference type="NCBI Taxonomy" id="1719036"/>
    <lineage>
        <taxon>Bacteria</taxon>
        <taxon>Pseudomonadati</taxon>
        <taxon>Bacteroidota</taxon>
        <taxon>Flavobacteriia</taxon>
        <taxon>Flavobacteriales</taxon>
        <taxon>Flavobacteriaceae</taxon>
    </lineage>
</organism>
<dbReference type="PIRSF" id="PIRSF018266">
    <property type="entry name" value="FecR"/>
    <property type="match status" value="1"/>
</dbReference>
<gene>
    <name evidence="4" type="ORF">FUA26_04695</name>
</gene>
<feature type="transmembrane region" description="Helical" evidence="1">
    <location>
        <begin position="68"/>
        <end position="90"/>
    </location>
</feature>
<dbReference type="Gene3D" id="2.60.120.1440">
    <property type="match status" value="1"/>
</dbReference>
<evidence type="ECO:0000313" key="4">
    <source>
        <dbReference type="EMBL" id="TXE13097.1"/>
    </source>
</evidence>
<keyword evidence="5" id="KW-1185">Reference proteome</keyword>